<dbReference type="GO" id="GO:0000976">
    <property type="term" value="F:transcription cis-regulatory region binding"/>
    <property type="evidence" value="ECO:0007669"/>
    <property type="project" value="InterPro"/>
</dbReference>
<reference evidence="5 6" key="1">
    <citation type="submission" date="2016-04" db="EMBL/GenBank/DDBJ databases">
        <title>A degradative enzymes factory behind the ericoid mycorrhizal symbiosis.</title>
        <authorList>
            <consortium name="DOE Joint Genome Institute"/>
            <person name="Martino E."/>
            <person name="Morin E."/>
            <person name="Grelet G."/>
            <person name="Kuo A."/>
            <person name="Kohler A."/>
            <person name="Daghino S."/>
            <person name="Barry K."/>
            <person name="Choi C."/>
            <person name="Cichocki N."/>
            <person name="Clum A."/>
            <person name="Copeland A."/>
            <person name="Hainaut M."/>
            <person name="Haridas S."/>
            <person name="Labutti K."/>
            <person name="Lindquist E."/>
            <person name="Lipzen A."/>
            <person name="Khouja H.-R."/>
            <person name="Murat C."/>
            <person name="Ohm R."/>
            <person name="Olson A."/>
            <person name="Spatafora J."/>
            <person name="Veneault-Fourrey C."/>
            <person name="Henrissat B."/>
            <person name="Grigoriev I."/>
            <person name="Martin F."/>
            <person name="Perotto S."/>
        </authorList>
    </citation>
    <scope>NUCLEOTIDE SEQUENCE [LARGE SCALE GENOMIC DNA]</scope>
    <source>
        <strain evidence="5 6">E</strain>
    </source>
</reference>
<feature type="region of interest" description="Disordered" evidence="3">
    <location>
        <begin position="153"/>
        <end position="190"/>
    </location>
</feature>
<dbReference type="Gene3D" id="1.20.5.170">
    <property type="match status" value="1"/>
</dbReference>
<evidence type="ECO:0000313" key="5">
    <source>
        <dbReference type="EMBL" id="PMD57981.1"/>
    </source>
</evidence>
<comment type="subcellular location">
    <subcellularLocation>
        <location evidence="1">Nucleus</location>
    </subcellularLocation>
</comment>
<evidence type="ECO:0000256" key="2">
    <source>
        <dbReference type="ARBA" id="ARBA00023242"/>
    </source>
</evidence>
<evidence type="ECO:0000256" key="1">
    <source>
        <dbReference type="ARBA" id="ARBA00004123"/>
    </source>
</evidence>
<feature type="domain" description="BZIP" evidence="4">
    <location>
        <begin position="47"/>
        <end position="61"/>
    </location>
</feature>
<feature type="compositionally biased region" description="Polar residues" evidence="3">
    <location>
        <begin position="10"/>
        <end position="21"/>
    </location>
</feature>
<dbReference type="RefSeq" id="XP_024734885.1">
    <property type="nucleotide sequence ID" value="XM_024887015.1"/>
</dbReference>
<dbReference type="InterPro" id="IPR004827">
    <property type="entry name" value="bZIP"/>
</dbReference>
<dbReference type="OrthoDB" id="2285533at2759"/>
<proteinExistence type="predicted"/>
<dbReference type="AlphaFoldDB" id="A0A2J6T4N6"/>
<feature type="region of interest" description="Disordered" evidence="3">
    <location>
        <begin position="1"/>
        <end position="29"/>
    </location>
</feature>
<dbReference type="PANTHER" id="PTHR40621:SF9">
    <property type="entry name" value="MEAB PROTEIN"/>
    <property type="match status" value="1"/>
</dbReference>
<dbReference type="SMART" id="SM00338">
    <property type="entry name" value="BRLZ"/>
    <property type="match status" value="1"/>
</dbReference>
<keyword evidence="2" id="KW-0539">Nucleus</keyword>
<dbReference type="InterPro" id="IPR046347">
    <property type="entry name" value="bZIP_sf"/>
</dbReference>
<evidence type="ECO:0000256" key="3">
    <source>
        <dbReference type="SAM" id="MobiDB-lite"/>
    </source>
</evidence>
<dbReference type="Proteomes" id="UP000235371">
    <property type="component" value="Unassembled WGS sequence"/>
</dbReference>
<dbReference type="GO" id="GO:0090575">
    <property type="term" value="C:RNA polymerase II transcription regulator complex"/>
    <property type="evidence" value="ECO:0007669"/>
    <property type="project" value="TreeGrafter"/>
</dbReference>
<evidence type="ECO:0000259" key="4">
    <source>
        <dbReference type="PROSITE" id="PS00036"/>
    </source>
</evidence>
<keyword evidence="6" id="KW-1185">Reference proteome</keyword>
<dbReference type="CDD" id="cd14688">
    <property type="entry name" value="bZIP_YAP"/>
    <property type="match status" value="1"/>
</dbReference>
<dbReference type="GO" id="GO:0001228">
    <property type="term" value="F:DNA-binding transcription activator activity, RNA polymerase II-specific"/>
    <property type="evidence" value="ECO:0007669"/>
    <property type="project" value="TreeGrafter"/>
</dbReference>
<dbReference type="PROSITE" id="PS00036">
    <property type="entry name" value="BZIP_BASIC"/>
    <property type="match status" value="1"/>
</dbReference>
<dbReference type="GeneID" id="36595091"/>
<protein>
    <recommendedName>
        <fullName evidence="4">BZIP domain-containing protein</fullName>
    </recommendedName>
</protein>
<dbReference type="InParanoid" id="A0A2J6T4N6"/>
<dbReference type="EMBL" id="KZ613838">
    <property type="protein sequence ID" value="PMD57981.1"/>
    <property type="molecule type" value="Genomic_DNA"/>
</dbReference>
<gene>
    <name evidence="5" type="ORF">K444DRAFT_664863</name>
</gene>
<feature type="compositionally biased region" description="Polar residues" evidence="3">
    <location>
        <begin position="153"/>
        <end position="175"/>
    </location>
</feature>
<sequence length="275" mass="30831">MASIMMRGSSEFSVQSPQTNREGTKRKGGRKAVCFNYPAQMYTEEARKQRNRDAQAAFRERRIEYIKELEERVKAYSARLRAMEAKRTDSADECLMLRYKNSLLERILLHKGIDVNAELNDKLWRPVTAQIQPHPAPIPQSMKRKASAVFSSTFPTPRASDITSPLSTASESTVLTPPPPPPSVARPHKRTKILTPPGKLIPWVDGSNDPGFNLNTNSLPPKQTHRPHAVPNEFNVPTGTHGIALDLDFLTTGDDDFGLMGFDDFDFSMEFPVPL</sequence>
<name>A0A2J6T4N6_9HELO</name>
<dbReference type="InterPro" id="IPR050936">
    <property type="entry name" value="AP-1-like"/>
</dbReference>
<evidence type="ECO:0000313" key="6">
    <source>
        <dbReference type="Proteomes" id="UP000235371"/>
    </source>
</evidence>
<dbReference type="Pfam" id="PF00170">
    <property type="entry name" value="bZIP_1"/>
    <property type="match status" value="1"/>
</dbReference>
<accession>A0A2J6T4N6</accession>
<dbReference type="PANTHER" id="PTHR40621">
    <property type="entry name" value="TRANSCRIPTION FACTOR KAPC-RELATED"/>
    <property type="match status" value="1"/>
</dbReference>
<dbReference type="SUPFAM" id="SSF57959">
    <property type="entry name" value="Leucine zipper domain"/>
    <property type="match status" value="1"/>
</dbReference>
<organism evidence="5 6">
    <name type="scientific">Hyaloscypha bicolor E</name>
    <dbReference type="NCBI Taxonomy" id="1095630"/>
    <lineage>
        <taxon>Eukaryota</taxon>
        <taxon>Fungi</taxon>
        <taxon>Dikarya</taxon>
        <taxon>Ascomycota</taxon>
        <taxon>Pezizomycotina</taxon>
        <taxon>Leotiomycetes</taxon>
        <taxon>Helotiales</taxon>
        <taxon>Hyaloscyphaceae</taxon>
        <taxon>Hyaloscypha</taxon>
        <taxon>Hyaloscypha bicolor</taxon>
    </lineage>
</organism>